<feature type="non-terminal residue" evidence="1">
    <location>
        <position position="1"/>
    </location>
</feature>
<accession>A0A9N7YK07</accession>
<organism evidence="1 2">
    <name type="scientific">Pleuronectes platessa</name>
    <name type="common">European plaice</name>
    <dbReference type="NCBI Taxonomy" id="8262"/>
    <lineage>
        <taxon>Eukaryota</taxon>
        <taxon>Metazoa</taxon>
        <taxon>Chordata</taxon>
        <taxon>Craniata</taxon>
        <taxon>Vertebrata</taxon>
        <taxon>Euteleostomi</taxon>
        <taxon>Actinopterygii</taxon>
        <taxon>Neopterygii</taxon>
        <taxon>Teleostei</taxon>
        <taxon>Neoteleostei</taxon>
        <taxon>Acanthomorphata</taxon>
        <taxon>Carangaria</taxon>
        <taxon>Pleuronectiformes</taxon>
        <taxon>Pleuronectoidei</taxon>
        <taxon>Pleuronectidae</taxon>
        <taxon>Pleuronectes</taxon>
    </lineage>
</organism>
<comment type="caution">
    <text evidence="1">The sequence shown here is derived from an EMBL/GenBank/DDBJ whole genome shotgun (WGS) entry which is preliminary data.</text>
</comment>
<dbReference type="Proteomes" id="UP001153269">
    <property type="component" value="Unassembled WGS sequence"/>
</dbReference>
<dbReference type="AlphaFoldDB" id="A0A9N7YK07"/>
<sequence>RCEDSATVGLRRRWQTASAADGPLLQTLIEFSTHLCNSTQQRVWVCETPSPDHSQAARPNLIGPAGIHRDPIEGDECLHLHQPALAPYDPHSHSQRESDSRRNKLFLNLLVWDGGPLYALTEGRRGKIGFINDTDGSNLGHMDVETYDCV</sequence>
<reference evidence="1" key="1">
    <citation type="submission" date="2020-03" db="EMBL/GenBank/DDBJ databases">
        <authorList>
            <person name="Weist P."/>
        </authorList>
    </citation>
    <scope>NUCLEOTIDE SEQUENCE</scope>
</reference>
<proteinExistence type="predicted"/>
<protein>
    <submittedName>
        <fullName evidence="1">Uncharacterized protein</fullName>
    </submittedName>
</protein>
<dbReference type="EMBL" id="CADEAL010001057">
    <property type="protein sequence ID" value="CAB1428448.1"/>
    <property type="molecule type" value="Genomic_DNA"/>
</dbReference>
<keyword evidence="2" id="KW-1185">Reference proteome</keyword>
<name>A0A9N7YK07_PLEPL</name>
<evidence type="ECO:0000313" key="2">
    <source>
        <dbReference type="Proteomes" id="UP001153269"/>
    </source>
</evidence>
<gene>
    <name evidence="1" type="ORF">PLEPLA_LOCUS16421</name>
</gene>
<evidence type="ECO:0000313" key="1">
    <source>
        <dbReference type="EMBL" id="CAB1428448.1"/>
    </source>
</evidence>